<dbReference type="RefSeq" id="WP_187021075.1">
    <property type="nucleotide sequence ID" value="NZ_JACOPB010000003.1"/>
</dbReference>
<reference evidence="2 3" key="1">
    <citation type="submission" date="2020-08" db="EMBL/GenBank/DDBJ databases">
        <title>Genome public.</title>
        <authorList>
            <person name="Liu C."/>
            <person name="Sun Q."/>
        </authorList>
    </citation>
    <scope>NUCLEOTIDE SEQUENCE [LARGE SCALE GENOMIC DNA]</scope>
    <source>
        <strain evidence="2 3">NSJ-66</strain>
    </source>
</reference>
<keyword evidence="3" id="KW-1185">Reference proteome</keyword>
<evidence type="ECO:0000256" key="1">
    <source>
        <dbReference type="SAM" id="MobiDB-lite"/>
    </source>
</evidence>
<evidence type="ECO:0000313" key="2">
    <source>
        <dbReference type="EMBL" id="MBC5708206.1"/>
    </source>
</evidence>
<evidence type="ECO:0000313" key="3">
    <source>
        <dbReference type="Proteomes" id="UP000634672"/>
    </source>
</evidence>
<sequence length="214" mass="24724">MTNKNKASDQFDESMAKRRDMEEQLHVMEKTDWSGIMMICIHGQTENRIFGVIVNRCLNQPVPFCGLDQLILKIDEICESVGTPMLSMKPRFLQEDKREQYAGLSKGREKGGQKRRGRKGQGGWQEMSDILKKQMAVTREALEIQILFRGNATMQGRLRCQLSCKKYVSFRSALELFRMLKEVESSFCEDNRITEADSGFTDVKRKKEKRGRAI</sequence>
<name>A0ABR7H4Z9_9FIRM</name>
<dbReference type="Proteomes" id="UP000634672">
    <property type="component" value="Unassembled WGS sequence"/>
</dbReference>
<accession>A0ABR7H4Z9</accession>
<feature type="region of interest" description="Disordered" evidence="1">
    <location>
        <begin position="1"/>
        <end position="20"/>
    </location>
</feature>
<proteinExistence type="predicted"/>
<protein>
    <submittedName>
        <fullName evidence="2">Tungsten formylmethanofuran dehydrogenase</fullName>
    </submittedName>
</protein>
<feature type="region of interest" description="Disordered" evidence="1">
    <location>
        <begin position="103"/>
        <end position="124"/>
    </location>
</feature>
<organism evidence="2 3">
    <name type="scientific">Hungatella hominis</name>
    <dbReference type="NCBI Taxonomy" id="2763050"/>
    <lineage>
        <taxon>Bacteria</taxon>
        <taxon>Bacillati</taxon>
        <taxon>Bacillota</taxon>
        <taxon>Clostridia</taxon>
        <taxon>Lachnospirales</taxon>
        <taxon>Lachnospiraceae</taxon>
        <taxon>Hungatella</taxon>
    </lineage>
</organism>
<feature type="compositionally biased region" description="Basic and acidic residues" evidence="1">
    <location>
        <begin position="103"/>
        <end position="112"/>
    </location>
</feature>
<dbReference type="EMBL" id="JACOPB010000003">
    <property type="protein sequence ID" value="MBC5708206.1"/>
    <property type="molecule type" value="Genomic_DNA"/>
</dbReference>
<comment type="caution">
    <text evidence="2">The sequence shown here is derived from an EMBL/GenBank/DDBJ whole genome shotgun (WGS) entry which is preliminary data.</text>
</comment>
<gene>
    <name evidence="2" type="ORF">H8S75_09605</name>
</gene>